<proteinExistence type="predicted"/>
<gene>
    <name evidence="2" type="ORF">Ga0074812_14739</name>
</gene>
<reference evidence="3" key="1">
    <citation type="submission" date="2015-11" db="EMBL/GenBank/DDBJ databases">
        <authorList>
            <person name="Varghese N."/>
        </authorList>
    </citation>
    <scope>NUCLEOTIDE SEQUENCE [LARGE SCALE GENOMIC DNA]</scope>
    <source>
        <strain evidence="3">DSM 45899</strain>
    </source>
</reference>
<dbReference type="EMBL" id="FAOZ01000047">
    <property type="protein sequence ID" value="CUU60793.1"/>
    <property type="molecule type" value="Genomic_DNA"/>
</dbReference>
<sequence length="56" mass="5671">MIIDAAANRPDPRKAGPHAAHIAGMLDGHAQFTAPWSAAGSDGLGQSHVAGRDAQV</sequence>
<dbReference type="AlphaFoldDB" id="A0A0S4R011"/>
<feature type="region of interest" description="Disordered" evidence="1">
    <location>
        <begin position="36"/>
        <end position="56"/>
    </location>
</feature>
<protein>
    <submittedName>
        <fullName evidence="2">Uncharacterized protein</fullName>
    </submittedName>
</protein>
<organism evidence="2 3">
    <name type="scientific">Parafrankia irregularis</name>
    <dbReference type="NCBI Taxonomy" id="795642"/>
    <lineage>
        <taxon>Bacteria</taxon>
        <taxon>Bacillati</taxon>
        <taxon>Actinomycetota</taxon>
        <taxon>Actinomycetes</taxon>
        <taxon>Frankiales</taxon>
        <taxon>Frankiaceae</taxon>
        <taxon>Parafrankia</taxon>
    </lineage>
</organism>
<dbReference type="RefSeq" id="WP_193209969.1">
    <property type="nucleotide sequence ID" value="NZ_FAOZ01000047.1"/>
</dbReference>
<name>A0A0S4R011_9ACTN</name>
<keyword evidence="3" id="KW-1185">Reference proteome</keyword>
<dbReference type="Proteomes" id="UP000198802">
    <property type="component" value="Unassembled WGS sequence"/>
</dbReference>
<accession>A0A0S4R011</accession>
<evidence type="ECO:0000313" key="2">
    <source>
        <dbReference type="EMBL" id="CUU60793.1"/>
    </source>
</evidence>
<evidence type="ECO:0000256" key="1">
    <source>
        <dbReference type="SAM" id="MobiDB-lite"/>
    </source>
</evidence>
<evidence type="ECO:0000313" key="3">
    <source>
        <dbReference type="Proteomes" id="UP000198802"/>
    </source>
</evidence>